<dbReference type="Proteomes" id="UP000242958">
    <property type="component" value="Unassembled WGS sequence"/>
</dbReference>
<feature type="transmembrane region" description="Helical" evidence="9">
    <location>
        <begin position="74"/>
        <end position="99"/>
    </location>
</feature>
<evidence type="ECO:0000313" key="11">
    <source>
        <dbReference type="Proteomes" id="UP000242958"/>
    </source>
</evidence>
<keyword evidence="4 8" id="KW-1003">Cell membrane</keyword>
<dbReference type="PANTHER" id="PTHR38438:SF1">
    <property type="entry name" value="RIBOFLAVIN TRANSPORTER RIBU"/>
    <property type="match status" value="1"/>
</dbReference>
<feature type="transmembrane region" description="Helical" evidence="9">
    <location>
        <begin position="42"/>
        <end position="62"/>
    </location>
</feature>
<comment type="subcellular location">
    <subcellularLocation>
        <location evidence="1">Cell membrane</location>
        <topology evidence="1">Multi-pass membrane protein</topology>
    </subcellularLocation>
</comment>
<keyword evidence="6 9" id="KW-1133">Transmembrane helix</keyword>
<feature type="transmembrane region" description="Helical" evidence="9">
    <location>
        <begin position="105"/>
        <end position="127"/>
    </location>
</feature>
<dbReference type="EMBL" id="NFMF01000005">
    <property type="protein sequence ID" value="PNH21874.1"/>
    <property type="molecule type" value="Genomic_DNA"/>
</dbReference>
<comment type="similarity">
    <text evidence="2 8">Belongs to the prokaryotic riboflavin transporter (P-RFT) (TC 2.A.87) family.</text>
</comment>
<dbReference type="Pfam" id="PF12822">
    <property type="entry name" value="ECF_trnsprt"/>
    <property type="match status" value="1"/>
</dbReference>
<feature type="transmembrane region" description="Helical" evidence="9">
    <location>
        <begin position="196"/>
        <end position="215"/>
    </location>
</feature>
<dbReference type="PIRSF" id="PIRSF037778">
    <property type="entry name" value="UCP037778_transp_RibU"/>
    <property type="match status" value="1"/>
</dbReference>
<evidence type="ECO:0000256" key="8">
    <source>
        <dbReference type="PIRNR" id="PIRNR037778"/>
    </source>
</evidence>
<comment type="function">
    <text evidence="8">Probably a riboflavin-binding protein that interacts with the energy-coupling factor (ECF) ABC-transporter complex.</text>
</comment>
<evidence type="ECO:0000256" key="2">
    <source>
        <dbReference type="ARBA" id="ARBA00005540"/>
    </source>
</evidence>
<organism evidence="10 11">
    <name type="scientific">Megasphaera hutchinsoni</name>
    <dbReference type="NCBI Taxonomy" id="1588748"/>
    <lineage>
        <taxon>Bacteria</taxon>
        <taxon>Bacillati</taxon>
        <taxon>Bacillota</taxon>
        <taxon>Negativicutes</taxon>
        <taxon>Veillonellales</taxon>
        <taxon>Veillonellaceae</taxon>
        <taxon>Megasphaera</taxon>
    </lineage>
</organism>
<proteinExistence type="inferred from homology"/>
<evidence type="ECO:0000256" key="6">
    <source>
        <dbReference type="ARBA" id="ARBA00022989"/>
    </source>
</evidence>
<evidence type="ECO:0000313" key="10">
    <source>
        <dbReference type="EMBL" id="PNH21874.1"/>
    </source>
</evidence>
<keyword evidence="5 9" id="KW-0812">Transmembrane</keyword>
<feature type="transmembrane region" description="Helical" evidence="9">
    <location>
        <begin position="9"/>
        <end position="30"/>
    </location>
</feature>
<evidence type="ECO:0000256" key="9">
    <source>
        <dbReference type="SAM" id="Phobius"/>
    </source>
</evidence>
<evidence type="ECO:0000256" key="1">
    <source>
        <dbReference type="ARBA" id="ARBA00004651"/>
    </source>
</evidence>
<comment type="caution">
    <text evidence="10">The sequence shown here is derived from an EMBL/GenBank/DDBJ whole genome shotgun (WGS) entry which is preliminary data.</text>
</comment>
<reference evidence="10 11" key="1">
    <citation type="submission" date="2017-05" db="EMBL/GenBank/DDBJ databases">
        <authorList>
            <person name="Song R."/>
            <person name="Chenine A.L."/>
            <person name="Ruprecht R.M."/>
        </authorList>
    </citation>
    <scope>NUCLEOTIDE SEQUENCE [LARGE SCALE GENOMIC DNA]</scope>
    <source>
        <strain evidence="10 11">KA00229</strain>
    </source>
</reference>
<dbReference type="GO" id="GO:0032217">
    <property type="term" value="F:riboflavin transmembrane transporter activity"/>
    <property type="evidence" value="ECO:0007669"/>
    <property type="project" value="UniProtKB-UniRule"/>
</dbReference>
<accession>A0A2J8BAS1</accession>
<name>A0A2J8BAS1_9FIRM</name>
<gene>
    <name evidence="10" type="ORF">CAL30_04150</name>
</gene>
<evidence type="ECO:0000256" key="3">
    <source>
        <dbReference type="ARBA" id="ARBA00022448"/>
    </source>
</evidence>
<sequence length="216" mass="23599">MNHNRIHQVTLLGMCCAIALLSVALIRIPLLLPFLTYSPKDVIITLSGFFLGPFAALSLSFITSVLEMLTVSDTGILGCIMNTIASASFACAVITVFHHHPSRKGLFFALCGGTLLLTISMILWNIWITPLYMGCSRAAVLQLIIPAILPFNLLKGGLNSLFIFLLYHSLKTIMQQHLEATYSTSLNEWATSETHLLLGVICLIFLLALIGIACFS</sequence>
<dbReference type="GO" id="GO:0005886">
    <property type="term" value="C:plasma membrane"/>
    <property type="evidence" value="ECO:0007669"/>
    <property type="project" value="UniProtKB-SubCell"/>
</dbReference>
<keyword evidence="3 8" id="KW-0813">Transport</keyword>
<dbReference type="Gene3D" id="1.10.1760.20">
    <property type="match status" value="1"/>
</dbReference>
<evidence type="ECO:0000256" key="7">
    <source>
        <dbReference type="ARBA" id="ARBA00023136"/>
    </source>
</evidence>
<dbReference type="RefSeq" id="WP_102889389.1">
    <property type="nucleotide sequence ID" value="NZ_NFMF01000005.1"/>
</dbReference>
<evidence type="ECO:0000256" key="4">
    <source>
        <dbReference type="ARBA" id="ARBA00022475"/>
    </source>
</evidence>
<feature type="transmembrane region" description="Helical" evidence="9">
    <location>
        <begin position="139"/>
        <end position="167"/>
    </location>
</feature>
<dbReference type="PANTHER" id="PTHR38438">
    <property type="entry name" value="RIBOFLAVIN TRANSPORTER RIBU"/>
    <property type="match status" value="1"/>
</dbReference>
<dbReference type="AlphaFoldDB" id="A0A2J8BAS1"/>
<protein>
    <recommendedName>
        <fullName evidence="8">Riboflavin transporter</fullName>
    </recommendedName>
</protein>
<keyword evidence="7 8" id="KW-0472">Membrane</keyword>
<dbReference type="InterPro" id="IPR024529">
    <property type="entry name" value="ECF_trnsprt_substrate-spec"/>
</dbReference>
<dbReference type="InterPro" id="IPR025720">
    <property type="entry name" value="RibU"/>
</dbReference>
<evidence type="ECO:0000256" key="5">
    <source>
        <dbReference type="ARBA" id="ARBA00022692"/>
    </source>
</evidence>